<evidence type="ECO:0000313" key="3">
    <source>
        <dbReference type="Proteomes" id="UP000238350"/>
    </source>
</evidence>
<evidence type="ECO:0000313" key="2">
    <source>
        <dbReference type="EMBL" id="PRT52980.1"/>
    </source>
</evidence>
<gene>
    <name evidence="2" type="ORF">B9G98_00600</name>
</gene>
<keyword evidence="3" id="KW-1185">Reference proteome</keyword>
<keyword evidence="1" id="KW-0175">Coiled coil</keyword>
<dbReference type="GeneID" id="36514349"/>
<dbReference type="RefSeq" id="XP_024662926.1">
    <property type="nucleotide sequence ID" value="XM_024807158.1"/>
</dbReference>
<organism evidence="2 3">
    <name type="scientific">Wickerhamiella sorbophila</name>
    <dbReference type="NCBI Taxonomy" id="45607"/>
    <lineage>
        <taxon>Eukaryota</taxon>
        <taxon>Fungi</taxon>
        <taxon>Dikarya</taxon>
        <taxon>Ascomycota</taxon>
        <taxon>Saccharomycotina</taxon>
        <taxon>Dipodascomycetes</taxon>
        <taxon>Dipodascales</taxon>
        <taxon>Trichomonascaceae</taxon>
        <taxon>Wickerhamiella</taxon>
    </lineage>
</organism>
<protein>
    <submittedName>
        <fullName evidence="2">Uncharacterized protein</fullName>
    </submittedName>
</protein>
<reference evidence="2 3" key="1">
    <citation type="submission" date="2017-04" db="EMBL/GenBank/DDBJ databases">
        <title>Genome sequencing of [Candida] sorbophila.</title>
        <authorList>
            <person name="Ahn J.O."/>
        </authorList>
    </citation>
    <scope>NUCLEOTIDE SEQUENCE [LARGE SCALE GENOMIC DNA]</scope>
    <source>
        <strain evidence="2 3">DS02</strain>
    </source>
</reference>
<evidence type="ECO:0000256" key="1">
    <source>
        <dbReference type="SAM" id="Coils"/>
    </source>
</evidence>
<dbReference type="AlphaFoldDB" id="A0A2T0FDD5"/>
<dbReference type="Proteomes" id="UP000238350">
    <property type="component" value="Unassembled WGS sequence"/>
</dbReference>
<feature type="coiled-coil region" evidence="1">
    <location>
        <begin position="32"/>
        <end position="73"/>
    </location>
</feature>
<accession>A0A2T0FDD5</accession>
<comment type="caution">
    <text evidence="2">The sequence shown here is derived from an EMBL/GenBank/DDBJ whole genome shotgun (WGS) entry which is preliminary data.</text>
</comment>
<dbReference type="EMBL" id="NDIQ01000001">
    <property type="protein sequence ID" value="PRT52980.1"/>
    <property type="molecule type" value="Genomic_DNA"/>
</dbReference>
<name>A0A2T0FDD5_9ASCO</name>
<proteinExistence type="predicted"/>
<sequence>MLPSAKDFEFKKLVGDTSEFEEALATCQDKFNSVLQKEYEKAAEEQTRLADRMKATDKQAAEAVNKMNALNKAPFLKLVQSIDELSKQLSSVQSTISSIVDDLYAIDTKLPLPEQFLAPSLPHKAQFPELTHLMYEKQLLQPVAVENVVAEVDIDCHIAQADISKAGVDVRAQLRSYQS</sequence>